<dbReference type="Pfam" id="PF13966">
    <property type="entry name" value="zf-RVT"/>
    <property type="match status" value="1"/>
</dbReference>
<evidence type="ECO:0000313" key="2">
    <source>
        <dbReference type="EMBL" id="EEE53876.1"/>
    </source>
</evidence>
<dbReference type="PANTHER" id="PTHR33116">
    <property type="entry name" value="REVERSE TRANSCRIPTASE ZINC-BINDING DOMAIN-CONTAINING PROTEIN-RELATED-RELATED"/>
    <property type="match status" value="1"/>
</dbReference>
<protein>
    <recommendedName>
        <fullName evidence="1">Reverse transcriptase zinc-binding domain-containing protein</fullName>
    </recommendedName>
</protein>
<sequence>MARLLSPLNVRQNLPPISVYTDDAVLFFRPTAEEARVIKGILELFGAATGLKTNFSKSAITPIQCDEQQYVQVESILSCRVEKFPITYLGLPLSTRKPTKAEIQPILDRLAKKVAGWKPKMLSIDGRLCLIKSVLMALPVHYMTVLQLPRWAIKDIERKCRGFLWKRTGRDQRRALPSLVAKALRLKWLAKSLEQKDRPWTLAAFRPGSDVEEIFRSVAEHIIGDGVDTQFWTDNWTGKGCFAWRWPVLFSHVSRAKLTVADALIANRWIRRLQGALSNEALGEFFQLWDEVRDVSLQQMADTIKWKLTADGNFSVASAYDLFFIATEDCSYGDTLWHSRVSSRVRFFMWIALKGRCLTADNLAKRNWPHDAICSLCQRENEDCHHLLVSCDYTAALAQAETLVQH</sequence>
<gene>
    <name evidence="2" type="ORF">OsJ_00377</name>
</gene>
<dbReference type="EMBL" id="CM000138">
    <property type="protein sequence ID" value="EEE53876.1"/>
    <property type="molecule type" value="Genomic_DNA"/>
</dbReference>
<dbReference type="InterPro" id="IPR026960">
    <property type="entry name" value="RVT-Znf"/>
</dbReference>
<feature type="domain" description="Reverse transcriptase zinc-binding" evidence="1">
    <location>
        <begin position="314"/>
        <end position="396"/>
    </location>
</feature>
<dbReference type="AlphaFoldDB" id="B9ESW0"/>
<evidence type="ECO:0000259" key="1">
    <source>
        <dbReference type="Pfam" id="PF13966"/>
    </source>
</evidence>
<organism evidence="2">
    <name type="scientific">Oryza sativa subsp. japonica</name>
    <name type="common">Rice</name>
    <dbReference type="NCBI Taxonomy" id="39947"/>
    <lineage>
        <taxon>Eukaryota</taxon>
        <taxon>Viridiplantae</taxon>
        <taxon>Streptophyta</taxon>
        <taxon>Embryophyta</taxon>
        <taxon>Tracheophyta</taxon>
        <taxon>Spermatophyta</taxon>
        <taxon>Magnoliopsida</taxon>
        <taxon>Liliopsida</taxon>
        <taxon>Poales</taxon>
        <taxon>Poaceae</taxon>
        <taxon>BOP clade</taxon>
        <taxon>Oryzoideae</taxon>
        <taxon>Oryzeae</taxon>
        <taxon>Oryzinae</taxon>
        <taxon>Oryza</taxon>
        <taxon>Oryza sativa</taxon>
    </lineage>
</organism>
<reference evidence="2" key="1">
    <citation type="journal article" date="2005" name="PLoS Biol.">
        <title>The genomes of Oryza sativa: a history of duplications.</title>
        <authorList>
            <person name="Yu J."/>
            <person name="Wang J."/>
            <person name="Lin W."/>
            <person name="Li S."/>
            <person name="Li H."/>
            <person name="Zhou J."/>
            <person name="Ni P."/>
            <person name="Dong W."/>
            <person name="Hu S."/>
            <person name="Zeng C."/>
            <person name="Zhang J."/>
            <person name="Zhang Y."/>
            <person name="Li R."/>
            <person name="Xu Z."/>
            <person name="Li S."/>
            <person name="Li X."/>
            <person name="Zheng H."/>
            <person name="Cong L."/>
            <person name="Lin L."/>
            <person name="Yin J."/>
            <person name="Geng J."/>
            <person name="Li G."/>
            <person name="Shi J."/>
            <person name="Liu J."/>
            <person name="Lv H."/>
            <person name="Li J."/>
            <person name="Wang J."/>
            <person name="Deng Y."/>
            <person name="Ran L."/>
            <person name="Shi X."/>
            <person name="Wang X."/>
            <person name="Wu Q."/>
            <person name="Li C."/>
            <person name="Ren X."/>
            <person name="Wang J."/>
            <person name="Wang X."/>
            <person name="Li D."/>
            <person name="Liu D."/>
            <person name="Zhang X."/>
            <person name="Ji Z."/>
            <person name="Zhao W."/>
            <person name="Sun Y."/>
            <person name="Zhang Z."/>
            <person name="Bao J."/>
            <person name="Han Y."/>
            <person name="Dong L."/>
            <person name="Ji J."/>
            <person name="Chen P."/>
            <person name="Wu S."/>
            <person name="Liu J."/>
            <person name="Xiao Y."/>
            <person name="Bu D."/>
            <person name="Tan J."/>
            <person name="Yang L."/>
            <person name="Ye C."/>
            <person name="Zhang J."/>
            <person name="Xu J."/>
            <person name="Zhou Y."/>
            <person name="Yu Y."/>
            <person name="Zhang B."/>
            <person name="Zhuang S."/>
            <person name="Wei H."/>
            <person name="Liu B."/>
            <person name="Lei M."/>
            <person name="Yu H."/>
            <person name="Li Y."/>
            <person name="Xu H."/>
            <person name="Wei S."/>
            <person name="He X."/>
            <person name="Fang L."/>
            <person name="Zhang Z."/>
            <person name="Zhang Y."/>
            <person name="Huang X."/>
            <person name="Su Z."/>
            <person name="Tong W."/>
            <person name="Li J."/>
            <person name="Tong Z."/>
            <person name="Li S."/>
            <person name="Ye J."/>
            <person name="Wang L."/>
            <person name="Fang L."/>
            <person name="Lei T."/>
            <person name="Chen C."/>
            <person name="Chen H."/>
            <person name="Xu Z."/>
            <person name="Li H."/>
            <person name="Huang H."/>
            <person name="Zhang F."/>
            <person name="Xu H."/>
            <person name="Li N."/>
            <person name="Zhao C."/>
            <person name="Li S."/>
            <person name="Dong L."/>
            <person name="Huang Y."/>
            <person name="Li L."/>
            <person name="Xi Y."/>
            <person name="Qi Q."/>
            <person name="Li W."/>
            <person name="Zhang B."/>
            <person name="Hu W."/>
            <person name="Zhang Y."/>
            <person name="Tian X."/>
            <person name="Jiao Y."/>
            <person name="Liang X."/>
            <person name="Jin J."/>
            <person name="Gao L."/>
            <person name="Zheng W."/>
            <person name="Hao B."/>
            <person name="Liu S."/>
            <person name="Wang W."/>
            <person name="Yuan L."/>
            <person name="Cao M."/>
            <person name="McDermott J."/>
            <person name="Samudrala R."/>
            <person name="Wang J."/>
            <person name="Wong G.K."/>
            <person name="Yang H."/>
        </authorList>
    </citation>
    <scope>NUCLEOTIDE SEQUENCE [LARGE SCALE GENOMIC DNA]</scope>
</reference>
<reference evidence="2" key="2">
    <citation type="submission" date="2008-12" db="EMBL/GenBank/DDBJ databases">
        <title>Improved gene annotation of the rice (Oryza sativa) genomes.</title>
        <authorList>
            <person name="Wang J."/>
            <person name="Li R."/>
            <person name="Fan W."/>
            <person name="Huang Q."/>
            <person name="Zhang J."/>
            <person name="Zhou Y."/>
            <person name="Hu Y."/>
            <person name="Zi S."/>
            <person name="Li J."/>
            <person name="Ni P."/>
            <person name="Zheng H."/>
            <person name="Zhang Y."/>
            <person name="Zhao M."/>
            <person name="Hao Q."/>
            <person name="McDermott J."/>
            <person name="Samudrala R."/>
            <person name="Kristiansen K."/>
            <person name="Wong G.K.-S."/>
        </authorList>
    </citation>
    <scope>NUCLEOTIDE SEQUENCE</scope>
</reference>
<name>B9ESW0_ORYSJ</name>
<dbReference type="PANTHER" id="PTHR33116:SF78">
    <property type="entry name" value="OS12G0587133 PROTEIN"/>
    <property type="match status" value="1"/>
</dbReference>
<proteinExistence type="predicted"/>
<accession>B9ESW0</accession>
<dbReference type="Proteomes" id="UP000007752">
    <property type="component" value="Chromosome 1"/>
</dbReference>